<accession>A0ACB9R0R8</accession>
<name>A0ACB9R0R8_9MYRT</name>
<evidence type="ECO:0000313" key="2">
    <source>
        <dbReference type="Proteomes" id="UP001057402"/>
    </source>
</evidence>
<dbReference type="Proteomes" id="UP001057402">
    <property type="component" value="Chromosome 4"/>
</dbReference>
<protein>
    <submittedName>
        <fullName evidence="1">Uncharacterized protein</fullName>
    </submittedName>
</protein>
<comment type="caution">
    <text evidence="1">The sequence shown here is derived from an EMBL/GenBank/DDBJ whole genome shotgun (WGS) entry which is preliminary data.</text>
</comment>
<organism evidence="1 2">
    <name type="scientific">Melastoma candidum</name>
    <dbReference type="NCBI Taxonomy" id="119954"/>
    <lineage>
        <taxon>Eukaryota</taxon>
        <taxon>Viridiplantae</taxon>
        <taxon>Streptophyta</taxon>
        <taxon>Embryophyta</taxon>
        <taxon>Tracheophyta</taxon>
        <taxon>Spermatophyta</taxon>
        <taxon>Magnoliopsida</taxon>
        <taxon>eudicotyledons</taxon>
        <taxon>Gunneridae</taxon>
        <taxon>Pentapetalae</taxon>
        <taxon>rosids</taxon>
        <taxon>malvids</taxon>
        <taxon>Myrtales</taxon>
        <taxon>Melastomataceae</taxon>
        <taxon>Melastomatoideae</taxon>
        <taxon>Melastomateae</taxon>
        <taxon>Melastoma</taxon>
    </lineage>
</organism>
<keyword evidence="2" id="KW-1185">Reference proteome</keyword>
<sequence>MSKVEQLPTDTPMKDFADDGDMGFPGKAILTSTGILDQEWWETQEQGGQIAFVNDSEQAGPRTSCRCQIIRSVSQWSVGTGLTEESIHNAYLSLIEKAEHYIYI</sequence>
<dbReference type="EMBL" id="CM042883">
    <property type="protein sequence ID" value="KAI4372495.1"/>
    <property type="molecule type" value="Genomic_DNA"/>
</dbReference>
<reference evidence="2" key="1">
    <citation type="journal article" date="2023" name="Front. Plant Sci.">
        <title>Chromosomal-level genome assembly of Melastoma candidum provides insights into trichome evolution.</title>
        <authorList>
            <person name="Zhong Y."/>
            <person name="Wu W."/>
            <person name="Sun C."/>
            <person name="Zou P."/>
            <person name="Liu Y."/>
            <person name="Dai S."/>
            <person name="Zhou R."/>
        </authorList>
    </citation>
    <scope>NUCLEOTIDE SEQUENCE [LARGE SCALE GENOMIC DNA]</scope>
</reference>
<proteinExistence type="predicted"/>
<evidence type="ECO:0000313" key="1">
    <source>
        <dbReference type="EMBL" id="KAI4372495.1"/>
    </source>
</evidence>
<gene>
    <name evidence="1" type="ORF">MLD38_010717</name>
</gene>